<sequence length="185" mass="21073">MIREIVQEADEKMNKTVEVLKKDLASLRAGRATPALLDKIQVDYYGALTPVNQMANINVPEPRLLLIQPWDKSTISAIEKAILKSDLGLTPSNDGNVIRIGIPQLTEERRKELVKVVKKKAEEARVAVRNVRREVNDMIKELEKEHEVSEDDSKRALDEVQKTTDKFIKKVDDTMNAKEKEIMEV</sequence>
<dbReference type="GO" id="GO:0005737">
    <property type="term" value="C:cytoplasm"/>
    <property type="evidence" value="ECO:0007669"/>
    <property type="project" value="UniProtKB-SubCell"/>
</dbReference>
<comment type="function">
    <text evidence="5">Responsible for the release of ribosomes from messenger RNA at the termination of protein biosynthesis. May increase the efficiency of translation by recycling ribosomes from one round of translation to another.</text>
</comment>
<organism evidence="8 9">
    <name type="scientific">Formimonas warabiya</name>
    <dbReference type="NCBI Taxonomy" id="1761012"/>
    <lineage>
        <taxon>Bacteria</taxon>
        <taxon>Bacillati</taxon>
        <taxon>Bacillota</taxon>
        <taxon>Clostridia</taxon>
        <taxon>Eubacteriales</taxon>
        <taxon>Peptococcaceae</taxon>
        <taxon>Candidatus Formimonas</taxon>
    </lineage>
</organism>
<dbReference type="CDD" id="cd00520">
    <property type="entry name" value="RRF"/>
    <property type="match status" value="1"/>
</dbReference>
<evidence type="ECO:0000256" key="4">
    <source>
        <dbReference type="ARBA" id="ARBA00022917"/>
    </source>
</evidence>
<dbReference type="InterPro" id="IPR036191">
    <property type="entry name" value="RRF_sf"/>
</dbReference>
<evidence type="ECO:0000256" key="1">
    <source>
        <dbReference type="ARBA" id="ARBA00004496"/>
    </source>
</evidence>
<evidence type="ECO:0000313" key="9">
    <source>
        <dbReference type="Proteomes" id="UP000323521"/>
    </source>
</evidence>
<dbReference type="PANTHER" id="PTHR20982">
    <property type="entry name" value="RIBOSOME RECYCLING FACTOR"/>
    <property type="match status" value="1"/>
</dbReference>
<dbReference type="AlphaFoldDB" id="A0A3G1KQ30"/>
<dbReference type="PANTHER" id="PTHR20982:SF3">
    <property type="entry name" value="MITOCHONDRIAL RIBOSOME RECYCLING FACTOR PSEUDO 1"/>
    <property type="match status" value="1"/>
</dbReference>
<evidence type="ECO:0000256" key="2">
    <source>
        <dbReference type="ARBA" id="ARBA00005912"/>
    </source>
</evidence>
<evidence type="ECO:0000256" key="6">
    <source>
        <dbReference type="SAM" id="Coils"/>
    </source>
</evidence>
<accession>A0A3G1KQ30</accession>
<evidence type="ECO:0000259" key="7">
    <source>
        <dbReference type="Pfam" id="PF01765"/>
    </source>
</evidence>
<dbReference type="OrthoDB" id="9804006at2"/>
<gene>
    <name evidence="5" type="primary">frr</name>
    <name evidence="8" type="ORF">DCMF_06870</name>
</gene>
<dbReference type="Pfam" id="PF01765">
    <property type="entry name" value="RRF"/>
    <property type="match status" value="1"/>
</dbReference>
<dbReference type="GO" id="GO:0043023">
    <property type="term" value="F:ribosomal large subunit binding"/>
    <property type="evidence" value="ECO:0007669"/>
    <property type="project" value="TreeGrafter"/>
</dbReference>
<dbReference type="InterPro" id="IPR002661">
    <property type="entry name" value="Ribosome_recyc_fac"/>
</dbReference>
<dbReference type="RefSeq" id="WP_148133738.1">
    <property type="nucleotide sequence ID" value="NZ_CP017634.1"/>
</dbReference>
<keyword evidence="3 5" id="KW-0963">Cytoplasm</keyword>
<dbReference type="HAMAP" id="MF_00040">
    <property type="entry name" value="RRF"/>
    <property type="match status" value="1"/>
</dbReference>
<evidence type="ECO:0000256" key="5">
    <source>
        <dbReference type="HAMAP-Rule" id="MF_00040"/>
    </source>
</evidence>
<reference evidence="8 9" key="1">
    <citation type="submission" date="2016-10" db="EMBL/GenBank/DDBJ databases">
        <title>Complete Genome Sequence of Peptococcaceae strain DCMF.</title>
        <authorList>
            <person name="Edwards R.J."/>
            <person name="Holland S.I."/>
            <person name="Deshpande N.P."/>
            <person name="Wong Y.K."/>
            <person name="Ertan H."/>
            <person name="Manefield M."/>
            <person name="Russell T.L."/>
            <person name="Lee M.J."/>
        </authorList>
    </citation>
    <scope>NUCLEOTIDE SEQUENCE [LARGE SCALE GENOMIC DNA]</scope>
    <source>
        <strain evidence="8 9">DCMF</strain>
    </source>
</reference>
<keyword evidence="9" id="KW-1185">Reference proteome</keyword>
<evidence type="ECO:0000313" key="8">
    <source>
        <dbReference type="EMBL" id="ATW24540.1"/>
    </source>
</evidence>
<dbReference type="GO" id="GO:0006415">
    <property type="term" value="P:translational termination"/>
    <property type="evidence" value="ECO:0007669"/>
    <property type="project" value="UniProtKB-UniRule"/>
</dbReference>
<dbReference type="NCBIfam" id="TIGR00496">
    <property type="entry name" value="frr"/>
    <property type="match status" value="1"/>
</dbReference>
<dbReference type="FunFam" id="3.30.1360.40:FF:000001">
    <property type="entry name" value="Ribosome-recycling factor"/>
    <property type="match status" value="1"/>
</dbReference>
<comment type="similarity">
    <text evidence="2 5">Belongs to the RRF family.</text>
</comment>
<name>A0A3G1KQ30_FORW1</name>
<proteinExistence type="inferred from homology"/>
<dbReference type="KEGG" id="fwa:DCMF_06870"/>
<dbReference type="Gene3D" id="3.30.1360.40">
    <property type="match status" value="1"/>
</dbReference>
<comment type="subcellular location">
    <subcellularLocation>
        <location evidence="1 5">Cytoplasm</location>
    </subcellularLocation>
</comment>
<keyword evidence="6" id="KW-0175">Coiled coil</keyword>
<protein>
    <recommendedName>
        <fullName evidence="5">Ribosome-recycling factor</fullName>
        <shortName evidence="5">RRF</shortName>
    </recommendedName>
    <alternativeName>
        <fullName evidence="5">Ribosome-releasing factor</fullName>
    </alternativeName>
</protein>
<dbReference type="Proteomes" id="UP000323521">
    <property type="component" value="Chromosome"/>
</dbReference>
<dbReference type="FunFam" id="1.10.132.20:FF:000001">
    <property type="entry name" value="Ribosome-recycling factor"/>
    <property type="match status" value="1"/>
</dbReference>
<dbReference type="InterPro" id="IPR023584">
    <property type="entry name" value="Ribosome_recyc_fac_dom"/>
</dbReference>
<keyword evidence="4 5" id="KW-0648">Protein biosynthesis</keyword>
<dbReference type="EMBL" id="CP017634">
    <property type="protein sequence ID" value="ATW24540.1"/>
    <property type="molecule type" value="Genomic_DNA"/>
</dbReference>
<feature type="coiled-coil region" evidence="6">
    <location>
        <begin position="114"/>
        <end position="159"/>
    </location>
</feature>
<dbReference type="Gene3D" id="1.10.132.20">
    <property type="entry name" value="Ribosome-recycling factor"/>
    <property type="match status" value="1"/>
</dbReference>
<dbReference type="SUPFAM" id="SSF55194">
    <property type="entry name" value="Ribosome recycling factor, RRF"/>
    <property type="match status" value="1"/>
</dbReference>
<feature type="domain" description="Ribosome recycling factor" evidence="7">
    <location>
        <begin position="20"/>
        <end position="183"/>
    </location>
</feature>
<evidence type="ECO:0000256" key="3">
    <source>
        <dbReference type="ARBA" id="ARBA00022490"/>
    </source>
</evidence>